<dbReference type="Pfam" id="PF12668">
    <property type="entry name" value="DUF3791"/>
    <property type="match status" value="1"/>
</dbReference>
<accession>A0A0E2EHW1</accession>
<dbReference type="EMBL" id="AGDV01000010">
    <property type="protein sequence ID" value="EMB33794.1"/>
    <property type="molecule type" value="Genomic_DNA"/>
</dbReference>
<evidence type="ECO:0008006" key="2">
    <source>
        <dbReference type="Google" id="ProtNLM"/>
    </source>
</evidence>
<dbReference type="AlphaFoldDB" id="A0A0E2EHW1"/>
<dbReference type="HOGENOM" id="CLU_174021_1_0_12"/>
<comment type="caution">
    <text evidence="1">The sequence shown here is derived from an EMBL/GenBank/DDBJ whole genome shotgun (WGS) entry which is preliminary data.</text>
</comment>
<reference evidence="1" key="1">
    <citation type="submission" date="2012-01" db="EMBL/GenBank/DDBJ databases">
        <title>The Genome Sequence of Treponema denticola H-22.</title>
        <authorList>
            <consortium name="The Broad Institute Genome Sequencing Platform"/>
            <person name="Earl A."/>
            <person name="Ward D."/>
            <person name="Feldgarden M."/>
            <person name="Gevers D."/>
            <person name="Blanton J.M."/>
            <person name="Fenno C.J."/>
            <person name="Baranova O.V."/>
            <person name="Mathney J."/>
            <person name="Dewhirst F.E."/>
            <person name="Izard J."/>
            <person name="Young S.K."/>
            <person name="Zeng Q."/>
            <person name="Gargeya S."/>
            <person name="Fitzgerald M."/>
            <person name="Haas B."/>
            <person name="Abouelleil A."/>
            <person name="Alvarado L."/>
            <person name="Arachchi H.M."/>
            <person name="Berlin A."/>
            <person name="Chapman S.B."/>
            <person name="Gearin G."/>
            <person name="Goldberg J."/>
            <person name="Griggs A."/>
            <person name="Gujja S."/>
            <person name="Hansen M."/>
            <person name="Heiman D."/>
            <person name="Howarth C."/>
            <person name="Larimer J."/>
            <person name="Lui A."/>
            <person name="MacDonald P.J.P."/>
            <person name="McCowen C."/>
            <person name="Montmayeur A."/>
            <person name="Murphy C."/>
            <person name="Neiman D."/>
            <person name="Pearson M."/>
            <person name="Priest M."/>
            <person name="Roberts A."/>
            <person name="Saif S."/>
            <person name="Shea T."/>
            <person name="Sisk P."/>
            <person name="Stolte C."/>
            <person name="Sykes S."/>
            <person name="Wortman J."/>
            <person name="Nusbaum C."/>
            <person name="Birren B."/>
        </authorList>
    </citation>
    <scope>NUCLEOTIDE SEQUENCE [LARGE SCALE GENOMIC DNA]</scope>
    <source>
        <strain evidence="1">H-22</strain>
    </source>
</reference>
<organism evidence="1">
    <name type="scientific">Treponema denticola H-22</name>
    <dbReference type="NCBI Taxonomy" id="999432"/>
    <lineage>
        <taxon>Bacteria</taxon>
        <taxon>Pseudomonadati</taxon>
        <taxon>Spirochaetota</taxon>
        <taxon>Spirochaetia</taxon>
        <taxon>Spirochaetales</taxon>
        <taxon>Treponemataceae</taxon>
        <taxon>Treponema</taxon>
    </lineage>
</organism>
<dbReference type="Proteomes" id="UP000011705">
    <property type="component" value="Chromosome"/>
</dbReference>
<evidence type="ECO:0000313" key="1">
    <source>
        <dbReference type="EMBL" id="EMB33794.1"/>
    </source>
</evidence>
<dbReference type="PATRIC" id="fig|999432.5.peg.1223"/>
<dbReference type="InterPro" id="IPR024269">
    <property type="entry name" value="DUF3791"/>
</dbReference>
<dbReference type="RefSeq" id="WP_002684170.1">
    <property type="nucleotide sequence ID" value="NZ_CM001795.1"/>
</dbReference>
<name>A0A0E2EHW1_TREDN</name>
<proteinExistence type="predicted"/>
<protein>
    <recommendedName>
        <fullName evidence="2">DUF3791 domain-containing protein</fullName>
    </recommendedName>
</protein>
<gene>
    <name evidence="1" type="ORF">HMPREF9726_01174</name>
</gene>
<sequence>MDRITDKNSLEFAIFCIENIALKLKKDGSEVYTALAEKSGLLFDYILPNYDILHTQDKDYIVNDILEAAKEKGVKI</sequence>